<dbReference type="Gene3D" id="3.40.190.10">
    <property type="entry name" value="Periplasmic binding protein-like II"/>
    <property type="match status" value="2"/>
</dbReference>
<dbReference type="AlphaFoldDB" id="A0A6B2QZ59"/>
<sequence length="283" mass="31598">MVIKKILFVTLASISLSVAQACNKDQVKVENTYTVYVVPQLPAAQMYTKWAPVLQQIGKMTGLCFDLFVPATIPEFESEFIKGTPDFAFMNPYHQVMAYKSQGYIPLIADSKIKLEGIVLVKADSTLTKLSQLKGEKVAFPSPNAFAASLLVRSILAKEGIEIEPIYVKSHNNVYRSIIIGDVVAGGGVNNTYNREPVEIKNEVKILYRTPVFMPHPFSANPRISQRLRDQVIQAFLDLAQTDAGRKMLDEIQIPEPVKVNYKDDYLPLEKIGVEKFVVNGTN</sequence>
<dbReference type="EMBL" id="JAAGRN010000003">
    <property type="protein sequence ID" value="NDY82584.1"/>
    <property type="molecule type" value="Genomic_DNA"/>
</dbReference>
<dbReference type="Pfam" id="PF12974">
    <property type="entry name" value="Phosphonate-bd"/>
    <property type="match status" value="1"/>
</dbReference>
<feature type="chain" id="PRO_5025362974" evidence="1">
    <location>
        <begin position="22"/>
        <end position="283"/>
    </location>
</feature>
<gene>
    <name evidence="2" type="ORF">G3I67_04990</name>
</gene>
<evidence type="ECO:0000313" key="2">
    <source>
        <dbReference type="EMBL" id="NDY82584.1"/>
    </source>
</evidence>
<reference evidence="2" key="1">
    <citation type="submission" date="2020-02" db="EMBL/GenBank/DDBJ databases">
        <authorList>
            <person name="Chen W.-M."/>
        </authorList>
    </citation>
    <scope>NUCLEOTIDE SEQUENCE</scope>
    <source>
        <strain evidence="2">NBD-18</strain>
    </source>
</reference>
<keyword evidence="1" id="KW-0732">Signal</keyword>
<organism evidence="2">
    <name type="scientific">Sheuella amnicola</name>
    <dbReference type="NCBI Taxonomy" id="2707330"/>
    <lineage>
        <taxon>Bacteria</taxon>
        <taxon>Pseudomonadati</taxon>
        <taxon>Pseudomonadota</taxon>
        <taxon>Betaproteobacteria</taxon>
        <taxon>Burkholderiales</taxon>
        <taxon>Alcaligenaceae</taxon>
        <taxon>Sheuella</taxon>
    </lineage>
</organism>
<evidence type="ECO:0000256" key="1">
    <source>
        <dbReference type="SAM" id="SignalP"/>
    </source>
</evidence>
<comment type="caution">
    <text evidence="2">The sequence shown here is derived from an EMBL/GenBank/DDBJ whole genome shotgun (WGS) entry which is preliminary data.</text>
</comment>
<dbReference type="PANTHER" id="PTHR35841:SF1">
    <property type="entry name" value="PHOSPHONATES-BINDING PERIPLASMIC PROTEIN"/>
    <property type="match status" value="1"/>
</dbReference>
<dbReference type="SUPFAM" id="SSF53850">
    <property type="entry name" value="Periplasmic binding protein-like II"/>
    <property type="match status" value="1"/>
</dbReference>
<feature type="signal peptide" evidence="1">
    <location>
        <begin position="1"/>
        <end position="21"/>
    </location>
</feature>
<protein>
    <submittedName>
        <fullName evidence="2">Phosphate/phosphite/phosphonate ABC transporter substrate-binding protein</fullName>
    </submittedName>
</protein>
<dbReference type="PROSITE" id="PS51257">
    <property type="entry name" value="PROKAR_LIPOPROTEIN"/>
    <property type="match status" value="1"/>
</dbReference>
<dbReference type="RefSeq" id="WP_163652180.1">
    <property type="nucleotide sequence ID" value="NZ_JAAGRN010000003.1"/>
</dbReference>
<name>A0A6B2QZ59_9BURK</name>
<accession>A0A6B2QZ59</accession>
<dbReference type="PANTHER" id="PTHR35841">
    <property type="entry name" value="PHOSPHONATES-BINDING PERIPLASMIC PROTEIN"/>
    <property type="match status" value="1"/>
</dbReference>
<proteinExistence type="predicted"/>